<dbReference type="AlphaFoldDB" id="A0A0F5LTS5"/>
<dbReference type="OrthoDB" id="9796461at2"/>
<feature type="transmembrane region" description="Helical" evidence="1">
    <location>
        <begin position="148"/>
        <end position="171"/>
    </location>
</feature>
<evidence type="ECO:0000256" key="1">
    <source>
        <dbReference type="SAM" id="Phobius"/>
    </source>
</evidence>
<dbReference type="PATRIC" id="fig|1121477.3.peg.2229"/>
<dbReference type="InterPro" id="IPR002656">
    <property type="entry name" value="Acyl_transf_3_dom"/>
</dbReference>
<dbReference type="Proteomes" id="UP000184533">
    <property type="component" value="Unassembled WGS sequence"/>
</dbReference>
<feature type="transmembrane region" description="Helical" evidence="1">
    <location>
        <begin position="361"/>
        <end position="382"/>
    </location>
</feature>
<evidence type="ECO:0000259" key="2">
    <source>
        <dbReference type="Pfam" id="PF01757"/>
    </source>
</evidence>
<feature type="transmembrane region" description="Helical" evidence="1">
    <location>
        <begin position="293"/>
        <end position="315"/>
    </location>
</feature>
<dbReference type="EMBL" id="FQVC01000001">
    <property type="protein sequence ID" value="SHE32806.1"/>
    <property type="molecule type" value="Genomic_DNA"/>
</dbReference>
<keyword evidence="1" id="KW-0812">Transmembrane</keyword>
<evidence type="ECO:0000313" key="4">
    <source>
        <dbReference type="EMBL" id="SHE32806.1"/>
    </source>
</evidence>
<proteinExistence type="predicted"/>
<evidence type="ECO:0000313" key="3">
    <source>
        <dbReference type="EMBL" id="KKB85790.1"/>
    </source>
</evidence>
<accession>A0A0F5LTS5</accession>
<name>A0A0F5LTS5_9HYPH</name>
<keyword evidence="1" id="KW-0472">Membrane</keyword>
<dbReference type="GO" id="GO:0016787">
    <property type="term" value="F:hydrolase activity"/>
    <property type="evidence" value="ECO:0007669"/>
    <property type="project" value="UniProtKB-KW"/>
</dbReference>
<gene>
    <name evidence="4" type="ORF">SAMN02745223_00076</name>
    <name evidence="3" type="ORF">VW29_05710</name>
</gene>
<feature type="transmembrane region" description="Helical" evidence="1">
    <location>
        <begin position="322"/>
        <end position="341"/>
    </location>
</feature>
<feature type="transmembrane region" description="Helical" evidence="1">
    <location>
        <begin position="6"/>
        <end position="24"/>
    </location>
</feature>
<dbReference type="GO" id="GO:0009103">
    <property type="term" value="P:lipopolysaccharide biosynthetic process"/>
    <property type="evidence" value="ECO:0007669"/>
    <property type="project" value="TreeGrafter"/>
</dbReference>
<evidence type="ECO:0000313" key="5">
    <source>
        <dbReference type="Proteomes" id="UP000033608"/>
    </source>
</evidence>
<protein>
    <submittedName>
        <fullName evidence="4">Peptidoglycan/LPS O-acetylase OafA/YrhL, contains acyltransferase and SGNH-hydrolase domains</fullName>
    </submittedName>
</protein>
<dbReference type="Pfam" id="PF01757">
    <property type="entry name" value="Acyl_transf_3"/>
    <property type="match status" value="1"/>
</dbReference>
<sequence>MNADDGRLYGADFVRASACFIVLFHHLAQRINPRSALGDYDASQVFNAVGGFGVAMFFVLSGFLLARPFWKALDQGRPLPSLHNYALRRAARIIPGFWLALTVSFILSITLFGFALDGWLVLRYVAGLLLISDWHWTTLFPVEINGPLWSIGFEVSSYVMLPLGFVALFALYRGRHGGWAARLSWLGVLAVALLAHWLFVQFVPVDTTQRGFGYGLQGGARGWMPRFNPFGFFAIFAMGALASGVQLLVGRYRSALFDALSLGGIALVAVTLWEFGLHEGGTEGFGWLGVPYLFPSFPLMLGFVLVVTPSSLVVGRVLDNRLIRYLAEISFGIYVWHYLVLEVVRLFWLPEIGHGRMGEPGAFLLGSAVIIGITMVIATLSYRWMEAPIIAWARTLEKRPVAPEAVGAAV</sequence>
<reference evidence="3 5" key="1">
    <citation type="submission" date="2015-03" db="EMBL/GenBank/DDBJ databases">
        <authorList>
            <person name="Hassan Y.I."/>
            <person name="Lepp D."/>
            <person name="Zhou T."/>
        </authorList>
    </citation>
    <scope>NUCLEOTIDE SEQUENCE [LARGE SCALE GENOMIC DNA]</scope>
    <source>
        <strain evidence="3 5">DSM 17137</strain>
    </source>
</reference>
<dbReference type="Proteomes" id="UP000033608">
    <property type="component" value="Unassembled WGS sequence"/>
</dbReference>
<feature type="transmembrane region" description="Helical" evidence="1">
    <location>
        <begin position="230"/>
        <end position="249"/>
    </location>
</feature>
<dbReference type="InterPro" id="IPR050879">
    <property type="entry name" value="Acyltransferase_3"/>
</dbReference>
<feature type="transmembrane region" description="Helical" evidence="1">
    <location>
        <begin position="45"/>
        <end position="70"/>
    </location>
</feature>
<feature type="domain" description="Acyltransferase 3" evidence="2">
    <location>
        <begin position="9"/>
        <end position="378"/>
    </location>
</feature>
<keyword evidence="4" id="KW-0808">Transferase</keyword>
<dbReference type="RefSeq" id="WP_046134342.1">
    <property type="nucleotide sequence ID" value="NZ_FQVC01000001.1"/>
</dbReference>
<keyword evidence="4" id="KW-0012">Acyltransferase</keyword>
<reference evidence="4 6" key="2">
    <citation type="submission" date="2016-11" db="EMBL/GenBank/DDBJ databases">
        <authorList>
            <person name="Jaros S."/>
            <person name="Januszkiewicz K."/>
            <person name="Wedrychowicz H."/>
        </authorList>
    </citation>
    <scope>NUCLEOTIDE SEQUENCE [LARGE SCALE GENOMIC DNA]</scope>
    <source>
        <strain evidence="4 6">DSM 17137</strain>
    </source>
</reference>
<keyword evidence="5" id="KW-1185">Reference proteome</keyword>
<dbReference type="GO" id="GO:0016747">
    <property type="term" value="F:acyltransferase activity, transferring groups other than amino-acyl groups"/>
    <property type="evidence" value="ECO:0007669"/>
    <property type="project" value="InterPro"/>
</dbReference>
<keyword evidence="4" id="KW-0378">Hydrolase</keyword>
<organism evidence="3 5">
    <name type="scientific">Devosia limi DSM 17137</name>
    <dbReference type="NCBI Taxonomy" id="1121477"/>
    <lineage>
        <taxon>Bacteria</taxon>
        <taxon>Pseudomonadati</taxon>
        <taxon>Pseudomonadota</taxon>
        <taxon>Alphaproteobacteria</taxon>
        <taxon>Hyphomicrobiales</taxon>
        <taxon>Devosiaceae</taxon>
        <taxon>Devosia</taxon>
    </lineage>
</organism>
<dbReference type="PANTHER" id="PTHR23028">
    <property type="entry name" value="ACETYLTRANSFERASE"/>
    <property type="match status" value="1"/>
</dbReference>
<feature type="transmembrane region" description="Helical" evidence="1">
    <location>
        <begin position="90"/>
        <end position="114"/>
    </location>
</feature>
<keyword evidence="1" id="KW-1133">Transmembrane helix</keyword>
<feature type="transmembrane region" description="Helical" evidence="1">
    <location>
        <begin position="183"/>
        <end position="203"/>
    </location>
</feature>
<evidence type="ECO:0000313" key="6">
    <source>
        <dbReference type="Proteomes" id="UP000184533"/>
    </source>
</evidence>
<dbReference type="GO" id="GO:0016020">
    <property type="term" value="C:membrane"/>
    <property type="evidence" value="ECO:0007669"/>
    <property type="project" value="TreeGrafter"/>
</dbReference>
<dbReference type="EMBL" id="LAJF01000045">
    <property type="protein sequence ID" value="KKB85790.1"/>
    <property type="molecule type" value="Genomic_DNA"/>
</dbReference>
<dbReference type="PANTHER" id="PTHR23028:SF53">
    <property type="entry name" value="ACYL_TRANSF_3 DOMAIN-CONTAINING PROTEIN"/>
    <property type="match status" value="1"/>
</dbReference>
<feature type="transmembrane region" description="Helical" evidence="1">
    <location>
        <begin position="256"/>
        <end position="273"/>
    </location>
</feature>